<protein>
    <submittedName>
        <fullName evidence="4">Arsenic resistance N-acetyltransferase ArsN2</fullName>
    </submittedName>
</protein>
<dbReference type="NCBIfam" id="NF040501">
    <property type="entry name" value="resist_ArsN2"/>
    <property type="match status" value="1"/>
</dbReference>
<evidence type="ECO:0000256" key="2">
    <source>
        <dbReference type="ARBA" id="ARBA00023315"/>
    </source>
</evidence>
<proteinExistence type="predicted"/>
<reference evidence="4 5" key="1">
    <citation type="journal article" date="2019" name="Int. J. Syst. Evol. Microbiol.">
        <title>The Global Catalogue of Microorganisms (GCM) 10K type strain sequencing project: providing services to taxonomists for standard genome sequencing and annotation.</title>
        <authorList>
            <consortium name="The Broad Institute Genomics Platform"/>
            <consortium name="The Broad Institute Genome Sequencing Center for Infectious Disease"/>
            <person name="Wu L."/>
            <person name="Ma J."/>
        </authorList>
    </citation>
    <scope>NUCLEOTIDE SEQUENCE [LARGE SCALE GENOMIC DNA]</scope>
    <source>
        <strain evidence="4 5">GX26</strain>
    </source>
</reference>
<dbReference type="Gene3D" id="3.40.630.30">
    <property type="match status" value="1"/>
</dbReference>
<dbReference type="Pfam" id="PF00583">
    <property type="entry name" value="Acetyltransf_1"/>
    <property type="match status" value="1"/>
</dbReference>
<dbReference type="InterPro" id="IPR000182">
    <property type="entry name" value="GNAT_dom"/>
</dbReference>
<dbReference type="PROSITE" id="PS51186">
    <property type="entry name" value="GNAT"/>
    <property type="match status" value="1"/>
</dbReference>
<gene>
    <name evidence="4" type="primary">arsN2</name>
    <name evidence="4" type="ORF">ACFQGB_04090</name>
</gene>
<dbReference type="AlphaFoldDB" id="A0ABD5V9S8"/>
<comment type="caution">
    <text evidence="4">The sequence shown here is derived from an EMBL/GenBank/DDBJ whole genome shotgun (WGS) entry which is preliminary data.</text>
</comment>
<name>A0ABD5V9S8_9EURY</name>
<evidence type="ECO:0000259" key="3">
    <source>
        <dbReference type="PROSITE" id="PS51186"/>
    </source>
</evidence>
<dbReference type="Proteomes" id="UP001596395">
    <property type="component" value="Unassembled WGS sequence"/>
</dbReference>
<keyword evidence="1" id="KW-0808">Transferase</keyword>
<dbReference type="GO" id="GO:0016746">
    <property type="term" value="F:acyltransferase activity"/>
    <property type="evidence" value="ECO:0007669"/>
    <property type="project" value="UniProtKB-KW"/>
</dbReference>
<dbReference type="EMBL" id="JBHSXN010000001">
    <property type="protein sequence ID" value="MFC6952035.1"/>
    <property type="molecule type" value="Genomic_DNA"/>
</dbReference>
<accession>A0ABD5V9S8</accession>
<keyword evidence="5" id="KW-1185">Reference proteome</keyword>
<dbReference type="PANTHER" id="PTHR43877">
    <property type="entry name" value="AMINOALKYLPHOSPHONATE N-ACETYLTRANSFERASE-RELATED-RELATED"/>
    <property type="match status" value="1"/>
</dbReference>
<organism evidence="4 5">
    <name type="scientific">Halorubellus litoreus</name>
    <dbReference type="NCBI Taxonomy" id="755308"/>
    <lineage>
        <taxon>Archaea</taxon>
        <taxon>Methanobacteriati</taxon>
        <taxon>Methanobacteriota</taxon>
        <taxon>Stenosarchaea group</taxon>
        <taxon>Halobacteria</taxon>
        <taxon>Halobacteriales</taxon>
        <taxon>Halorubellaceae</taxon>
        <taxon>Halorubellus</taxon>
    </lineage>
</organism>
<dbReference type="InterPro" id="IPR050832">
    <property type="entry name" value="Bact_Acetyltransf"/>
</dbReference>
<dbReference type="RefSeq" id="WP_336349033.1">
    <property type="nucleotide sequence ID" value="NZ_JAZAQL010000001.1"/>
</dbReference>
<sequence length="147" mass="15549">MSERAVELERATGEQLADVEALLVGNDLPAADVREGPGEFFVAFDDGEAVGIGGLEVAGDVALLRSVVVREAARGQGYGTAVCDALEREARNRGVDALYLLTTTAAGFFADRGYDRVDRDTAPAALRDTAEFADLCPASATCMRKHL</sequence>
<evidence type="ECO:0000313" key="4">
    <source>
        <dbReference type="EMBL" id="MFC6952035.1"/>
    </source>
</evidence>
<dbReference type="SUPFAM" id="SSF55729">
    <property type="entry name" value="Acyl-CoA N-acyltransferases (Nat)"/>
    <property type="match status" value="1"/>
</dbReference>
<keyword evidence="2" id="KW-0012">Acyltransferase</keyword>
<feature type="domain" description="N-acetyltransferase" evidence="3">
    <location>
        <begin position="1"/>
        <end position="147"/>
    </location>
</feature>
<dbReference type="CDD" id="cd04301">
    <property type="entry name" value="NAT_SF"/>
    <property type="match status" value="1"/>
</dbReference>
<evidence type="ECO:0000256" key="1">
    <source>
        <dbReference type="ARBA" id="ARBA00022679"/>
    </source>
</evidence>
<dbReference type="InterPro" id="IPR016181">
    <property type="entry name" value="Acyl_CoA_acyltransferase"/>
</dbReference>
<evidence type="ECO:0000313" key="5">
    <source>
        <dbReference type="Proteomes" id="UP001596395"/>
    </source>
</evidence>